<dbReference type="GO" id="GO:0006508">
    <property type="term" value="P:proteolysis"/>
    <property type="evidence" value="ECO:0007669"/>
    <property type="project" value="UniProtKB-KW"/>
</dbReference>
<comment type="similarity">
    <text evidence="9">Belongs to the peptidase M24B family. Eukaryotic-type prolidase subfamily.</text>
</comment>
<dbReference type="Proteomes" id="UP000279307">
    <property type="component" value="Chromosome 4"/>
</dbReference>
<gene>
    <name evidence="17" type="ORF">DMN91_004072</name>
</gene>
<dbReference type="GO" id="GO:0102009">
    <property type="term" value="F:proline dipeptidase activity"/>
    <property type="evidence" value="ECO:0007669"/>
    <property type="project" value="UniProtKB-EC"/>
</dbReference>
<evidence type="ECO:0000256" key="2">
    <source>
        <dbReference type="ARBA" id="ARBA00011738"/>
    </source>
</evidence>
<dbReference type="InterPro" id="IPR029149">
    <property type="entry name" value="Creatin/AminoP/Spt16_N"/>
</dbReference>
<accession>A0A3L8DTZ5</accession>
<evidence type="ECO:0000256" key="6">
    <source>
        <dbReference type="ARBA" id="ARBA00022997"/>
    </source>
</evidence>
<dbReference type="Gene3D" id="3.90.230.10">
    <property type="entry name" value="Creatinase/methionine aminopeptidase superfamily"/>
    <property type="match status" value="2"/>
</dbReference>
<evidence type="ECO:0000259" key="16">
    <source>
        <dbReference type="SMART" id="SM01011"/>
    </source>
</evidence>
<dbReference type="Pfam" id="PF00557">
    <property type="entry name" value="Peptidase_M24"/>
    <property type="match status" value="1"/>
</dbReference>
<organism evidence="17 18">
    <name type="scientific">Ooceraea biroi</name>
    <name type="common">Clonal raider ant</name>
    <name type="synonym">Cerapachys biroi</name>
    <dbReference type="NCBI Taxonomy" id="2015173"/>
    <lineage>
        <taxon>Eukaryota</taxon>
        <taxon>Metazoa</taxon>
        <taxon>Ecdysozoa</taxon>
        <taxon>Arthropoda</taxon>
        <taxon>Hexapoda</taxon>
        <taxon>Insecta</taxon>
        <taxon>Pterygota</taxon>
        <taxon>Neoptera</taxon>
        <taxon>Endopterygota</taxon>
        <taxon>Hymenoptera</taxon>
        <taxon>Apocrita</taxon>
        <taxon>Aculeata</taxon>
        <taxon>Formicoidea</taxon>
        <taxon>Formicidae</taxon>
        <taxon>Dorylinae</taxon>
        <taxon>Ooceraea</taxon>
    </lineage>
</organism>
<dbReference type="PANTHER" id="PTHR48480">
    <property type="match status" value="1"/>
</dbReference>
<evidence type="ECO:0000256" key="13">
    <source>
        <dbReference type="ARBA" id="ARBA00044284"/>
    </source>
</evidence>
<dbReference type="InterPro" id="IPR010622">
    <property type="entry name" value="FAST_Leu-rich"/>
</dbReference>
<sequence>MAADSSVPPKSCGQPHFWRFHETLAVPMSLFCHNRARLVSRLQAKGEVTAAGTFVVLQGGVDVPFNDTDTNWPFRQETDVIRTSLRAIAKRRLLTEPRRIGDWGRLYLASGLMTWPGNNNVSSQMQPEHGRSTDCIVETESFFQWCFGVEEPGCYGALDVGTGASILFVPRLPPEYAIWEGKLHTLDDFKERYSVNEAHYTDEIARVLKEKRARLLLTLNGRNSDSGLLSREAIFDGISEFKVDNSILYPEICEWQIVGLGSFLRKSDWVFDIRLKQHRKMKLSSLISWGKYSTRSFTRSCPIAKFGKRWFESSAYDHNGIQLTQTVIFVQEGPRIQEVPLIVKKITDVKALFGNKSKGTVKPLAVNKSTNSSLTHKENMPSFISTVMKNEPEKQSISIETDDGTAVLLCADMDRLKNTDMEQIVNAINAGNASDGIYSLLESKMADEMNCRIALQSLRKMIELENGWYRYRGGSWNSQLSVETINRDIVLHQLVNLIVKSRDNEMIIQGLKALKRDKSSSSKNIYKDRMCNEAMIRATDGHFTLPQLMRVMKILASYKDPKYRSCVDALWVGLACRERDIKPDLLVPLFRSLKYFHRSRNMVQIILEKKFCEQWLQMTGSQVASILNCLYGKESAKGCLSSASKWANVSMTISTAEKDLVNLISSLHTKNYVDENIEQALARYVTAKSTEMKDSNLIACIMDYCKDLKVRNPYILAECGKFFMRHGMEISPSLLSSILTPFGLLNVQPPDPTEFWKVFDEVMSARFSDLKLNDALDILLSCTYLEKYPLKFLDKVFSSYLLDRLQNHRDAPVVSRLKTKLKLFDATMSLECKDYQGSPVNLGRNTKSLNLDMRIRGIINKIYKPLAHLVGGEHKLSRSVILSRLPLINFYILDIMIHPLLKSTSVFNLNLHKKRNVNTAILIHLPEYYCWNTRRVIKSREEIEVLRYVCMISSEAHKAVMRSVRPEMAEYKAEACFQNYVYNMGGCRHVSYTCICGSGHNSSILHYGHAGAPNDKVIMDGDMCLFDMGGNYCGYAADITCSFPANGKFTEDQKFIYNAVLKARDAVLAAAKPGVTWTDMHLLANRVMLTSLKEGGLLVGDVEGMIRAGLNELLDAALVSPKQSKFIVREQLQRFRGFGGVRIEDDVLITEDGVENLTNVPRTVEEIEKFMAGAKNAKVN</sequence>
<comment type="subunit">
    <text evidence="2">Homodimer.</text>
</comment>
<dbReference type="Gene3D" id="3.40.350.10">
    <property type="entry name" value="Creatinase/prolidase N-terminal domain"/>
    <property type="match status" value="2"/>
</dbReference>
<protein>
    <recommendedName>
        <fullName evidence="11">Xaa-Pro dipeptidase</fullName>
        <ecNumber evidence="10">3.4.13.9</ecNumber>
    </recommendedName>
    <alternativeName>
        <fullName evidence="14">Imidodipeptidase</fullName>
    </alternativeName>
    <alternativeName>
        <fullName evidence="12">Peptidase D</fullName>
    </alternativeName>
    <alternativeName>
        <fullName evidence="13">Proline dipeptidase</fullName>
    </alternativeName>
</protein>
<evidence type="ECO:0000256" key="4">
    <source>
        <dbReference type="ARBA" id="ARBA00022723"/>
    </source>
</evidence>
<keyword evidence="8" id="KW-0464">Manganese</keyword>
<dbReference type="AlphaFoldDB" id="A0A3L8DTZ5"/>
<dbReference type="Pfam" id="PF06743">
    <property type="entry name" value="FAST_1"/>
    <property type="match status" value="1"/>
</dbReference>
<evidence type="ECO:0000256" key="11">
    <source>
        <dbReference type="ARBA" id="ARBA00044141"/>
    </source>
</evidence>
<dbReference type="SUPFAM" id="SSF55920">
    <property type="entry name" value="Creatinase/aminopeptidase"/>
    <property type="match status" value="1"/>
</dbReference>
<evidence type="ECO:0000313" key="17">
    <source>
        <dbReference type="EMBL" id="RLU23864.1"/>
    </source>
</evidence>
<evidence type="ECO:0000256" key="7">
    <source>
        <dbReference type="ARBA" id="ARBA00023049"/>
    </source>
</evidence>
<evidence type="ECO:0000256" key="8">
    <source>
        <dbReference type="ARBA" id="ARBA00023211"/>
    </source>
</evidence>
<name>A0A3L8DTZ5_OOCBI</name>
<dbReference type="SMART" id="SM01011">
    <property type="entry name" value="AMP_N"/>
    <property type="match status" value="1"/>
</dbReference>
<dbReference type="GO" id="GO:0030145">
    <property type="term" value="F:manganese ion binding"/>
    <property type="evidence" value="ECO:0007669"/>
    <property type="project" value="InterPro"/>
</dbReference>
<proteinExistence type="inferred from homology"/>
<dbReference type="InterPro" id="IPR007865">
    <property type="entry name" value="Aminopep_P_N"/>
</dbReference>
<dbReference type="GO" id="GO:0070006">
    <property type="term" value="F:metalloaminopeptidase activity"/>
    <property type="evidence" value="ECO:0007669"/>
    <property type="project" value="InterPro"/>
</dbReference>
<evidence type="ECO:0000256" key="10">
    <source>
        <dbReference type="ARBA" id="ARBA00044051"/>
    </source>
</evidence>
<keyword evidence="6" id="KW-0224">Dipeptidase</keyword>
<evidence type="ECO:0000256" key="1">
    <source>
        <dbReference type="ARBA" id="ARBA00001936"/>
    </source>
</evidence>
<keyword evidence="4" id="KW-0479">Metal-binding</keyword>
<keyword evidence="7" id="KW-0482">Metalloprotease</keyword>
<dbReference type="GO" id="GO:0044528">
    <property type="term" value="P:regulation of mitochondrial mRNA stability"/>
    <property type="evidence" value="ECO:0007669"/>
    <property type="project" value="InterPro"/>
</dbReference>
<comment type="catalytic activity">
    <reaction evidence="15">
        <text>Xaa-L-Pro dipeptide + H2O = an L-alpha-amino acid + L-proline</text>
        <dbReference type="Rhea" id="RHEA:76407"/>
        <dbReference type="ChEBI" id="CHEBI:15377"/>
        <dbReference type="ChEBI" id="CHEBI:59869"/>
        <dbReference type="ChEBI" id="CHEBI:60039"/>
        <dbReference type="ChEBI" id="CHEBI:195196"/>
        <dbReference type="EC" id="3.4.13.9"/>
    </reaction>
</comment>
<evidence type="ECO:0000256" key="14">
    <source>
        <dbReference type="ARBA" id="ARBA00044351"/>
    </source>
</evidence>
<keyword evidence="3" id="KW-0645">Protease</keyword>
<dbReference type="SUPFAM" id="SSF53092">
    <property type="entry name" value="Creatinase/prolidase N-terminal domain"/>
    <property type="match status" value="1"/>
</dbReference>
<feature type="domain" description="Aminopeptidase P N-terminal" evidence="16">
    <location>
        <begin position="26"/>
        <end position="227"/>
    </location>
</feature>
<dbReference type="PANTHER" id="PTHR48480:SF2">
    <property type="entry name" value="PEPTIDASE D"/>
    <property type="match status" value="1"/>
</dbReference>
<dbReference type="EC" id="3.4.13.9" evidence="10"/>
<keyword evidence="5" id="KW-0378">Hydrolase</keyword>
<evidence type="ECO:0000256" key="5">
    <source>
        <dbReference type="ARBA" id="ARBA00022801"/>
    </source>
</evidence>
<comment type="caution">
    <text evidence="17">The sequence shown here is derived from an EMBL/GenBank/DDBJ whole genome shotgun (WGS) entry which is preliminary data.</text>
</comment>
<dbReference type="InterPro" id="IPR052433">
    <property type="entry name" value="X-Pro_dipept-like"/>
</dbReference>
<dbReference type="Pfam" id="PF05195">
    <property type="entry name" value="AMP_N"/>
    <property type="match status" value="1"/>
</dbReference>
<evidence type="ECO:0000256" key="12">
    <source>
        <dbReference type="ARBA" id="ARBA00044252"/>
    </source>
</evidence>
<dbReference type="InterPro" id="IPR000994">
    <property type="entry name" value="Pept_M24"/>
</dbReference>
<reference evidence="17 18" key="1">
    <citation type="journal article" date="2018" name="Genome Res.">
        <title>The genomic architecture and molecular evolution of ant odorant receptors.</title>
        <authorList>
            <person name="McKenzie S.K."/>
            <person name="Kronauer D.J.C."/>
        </authorList>
    </citation>
    <scope>NUCLEOTIDE SEQUENCE [LARGE SCALE GENOMIC DNA]</scope>
    <source>
        <strain evidence="17">Clonal line C1</strain>
    </source>
</reference>
<evidence type="ECO:0000256" key="9">
    <source>
        <dbReference type="ARBA" id="ARBA00043990"/>
    </source>
</evidence>
<evidence type="ECO:0000313" key="18">
    <source>
        <dbReference type="Proteomes" id="UP000279307"/>
    </source>
</evidence>
<dbReference type="InterPro" id="IPR036005">
    <property type="entry name" value="Creatinase/aminopeptidase-like"/>
</dbReference>
<comment type="cofactor">
    <cofactor evidence="1">
        <name>Mn(2+)</name>
        <dbReference type="ChEBI" id="CHEBI:29035"/>
    </cofactor>
</comment>
<dbReference type="EMBL" id="QOIP01000004">
    <property type="protein sequence ID" value="RLU23864.1"/>
    <property type="molecule type" value="Genomic_DNA"/>
</dbReference>
<evidence type="ECO:0000256" key="3">
    <source>
        <dbReference type="ARBA" id="ARBA00022670"/>
    </source>
</evidence>
<dbReference type="OrthoDB" id="10261878at2759"/>
<evidence type="ECO:0000256" key="15">
    <source>
        <dbReference type="ARBA" id="ARBA00048994"/>
    </source>
</evidence>